<gene>
    <name evidence="2" type="primary">20207464</name>
    <name evidence="1" type="ORF">HELRODRAFT_179815</name>
</gene>
<sequence length="127" mass="14789">MKIRSGILPRLKRLKLPEEFIVDDQNGCDVTLKLPEEFIMEDDRLRTAKLSDENLLFIFLYQQQSGGGLAPVLEDNVVGTGRHEDWQQFWRTTKEPENNKHSTFFEWTTNDERWAVVGVSTFLMVVS</sequence>
<evidence type="ECO:0000313" key="3">
    <source>
        <dbReference type="Proteomes" id="UP000015101"/>
    </source>
</evidence>
<dbReference type="EMBL" id="AMQM01006998">
    <property type="status" value="NOT_ANNOTATED_CDS"/>
    <property type="molecule type" value="Genomic_DNA"/>
</dbReference>
<dbReference type="EnsemblMetazoa" id="HelroT179815">
    <property type="protein sequence ID" value="HelroP179815"/>
    <property type="gene ID" value="HelroG179815"/>
</dbReference>
<dbReference type="CTD" id="20207464"/>
<reference evidence="1 3" key="2">
    <citation type="journal article" date="2013" name="Nature">
        <title>Insights into bilaterian evolution from three spiralian genomes.</title>
        <authorList>
            <person name="Simakov O."/>
            <person name="Marletaz F."/>
            <person name="Cho S.J."/>
            <person name="Edsinger-Gonzales E."/>
            <person name="Havlak P."/>
            <person name="Hellsten U."/>
            <person name="Kuo D.H."/>
            <person name="Larsson T."/>
            <person name="Lv J."/>
            <person name="Arendt D."/>
            <person name="Savage R."/>
            <person name="Osoegawa K."/>
            <person name="de Jong P."/>
            <person name="Grimwood J."/>
            <person name="Chapman J.A."/>
            <person name="Shapiro H."/>
            <person name="Aerts A."/>
            <person name="Otillar R.P."/>
            <person name="Terry A.Y."/>
            <person name="Boore J.L."/>
            <person name="Grigoriev I.V."/>
            <person name="Lindberg D.R."/>
            <person name="Seaver E.C."/>
            <person name="Weisblat D.A."/>
            <person name="Putnam N.H."/>
            <person name="Rokhsar D.S."/>
        </authorList>
    </citation>
    <scope>NUCLEOTIDE SEQUENCE</scope>
</reference>
<dbReference type="KEGG" id="hro:HELRODRAFT_179815"/>
<reference evidence="2" key="3">
    <citation type="submission" date="2015-06" db="UniProtKB">
        <authorList>
            <consortium name="EnsemblMetazoa"/>
        </authorList>
    </citation>
    <scope>IDENTIFICATION</scope>
</reference>
<dbReference type="EMBL" id="KB097552">
    <property type="protein sequence ID" value="ESN94975.1"/>
    <property type="molecule type" value="Genomic_DNA"/>
</dbReference>
<dbReference type="HOGENOM" id="CLU_136996_0_0_1"/>
<dbReference type="RefSeq" id="XP_009026874.1">
    <property type="nucleotide sequence ID" value="XM_009028626.1"/>
</dbReference>
<organism evidence="2 3">
    <name type="scientific">Helobdella robusta</name>
    <name type="common">Californian leech</name>
    <dbReference type="NCBI Taxonomy" id="6412"/>
    <lineage>
        <taxon>Eukaryota</taxon>
        <taxon>Metazoa</taxon>
        <taxon>Spiralia</taxon>
        <taxon>Lophotrochozoa</taxon>
        <taxon>Annelida</taxon>
        <taxon>Clitellata</taxon>
        <taxon>Hirudinea</taxon>
        <taxon>Rhynchobdellida</taxon>
        <taxon>Glossiphoniidae</taxon>
        <taxon>Helobdella</taxon>
    </lineage>
</organism>
<dbReference type="Proteomes" id="UP000015101">
    <property type="component" value="Unassembled WGS sequence"/>
</dbReference>
<evidence type="ECO:0000313" key="1">
    <source>
        <dbReference type="EMBL" id="ESN94975.1"/>
    </source>
</evidence>
<accession>T1FF65</accession>
<proteinExistence type="predicted"/>
<reference evidence="3" key="1">
    <citation type="submission" date="2012-12" db="EMBL/GenBank/DDBJ databases">
        <authorList>
            <person name="Hellsten U."/>
            <person name="Grimwood J."/>
            <person name="Chapman J.A."/>
            <person name="Shapiro H."/>
            <person name="Aerts A."/>
            <person name="Otillar R.P."/>
            <person name="Terry A.Y."/>
            <person name="Boore J.L."/>
            <person name="Simakov O."/>
            <person name="Marletaz F."/>
            <person name="Cho S.-J."/>
            <person name="Edsinger-Gonzales E."/>
            <person name="Havlak P."/>
            <person name="Kuo D.-H."/>
            <person name="Larsson T."/>
            <person name="Lv J."/>
            <person name="Arendt D."/>
            <person name="Savage R."/>
            <person name="Osoegawa K."/>
            <person name="de Jong P."/>
            <person name="Lindberg D.R."/>
            <person name="Seaver E.C."/>
            <person name="Weisblat D.A."/>
            <person name="Putnam N.H."/>
            <person name="Grigoriev I.V."/>
            <person name="Rokhsar D.S."/>
        </authorList>
    </citation>
    <scope>NUCLEOTIDE SEQUENCE</scope>
</reference>
<name>T1FF65_HELRO</name>
<protein>
    <submittedName>
        <fullName evidence="1 2">Uncharacterized protein</fullName>
    </submittedName>
</protein>
<dbReference type="AlphaFoldDB" id="T1FF65"/>
<dbReference type="InParanoid" id="T1FF65"/>
<keyword evidence="3" id="KW-1185">Reference proteome</keyword>
<dbReference type="GeneID" id="20207464"/>
<evidence type="ECO:0000313" key="2">
    <source>
        <dbReference type="EnsemblMetazoa" id="HelroP179815"/>
    </source>
</evidence>